<dbReference type="Gene3D" id="3.40.47.10">
    <property type="match status" value="1"/>
</dbReference>
<dbReference type="RefSeq" id="WP_145029553.1">
    <property type="nucleotide sequence ID" value="NZ_CP036271.1"/>
</dbReference>
<sequence>MRRRVVVTGLGVVTALGCEVRALWDNLCAGKSGVGKIQRFDASEFKVSFGGEISDFNIQQHFEIGDKDIRRIDRFVQFGMVAAHKAITHSGIDLGAGDAYRYGTLIGSGIGGLSEIEAQHAALFDRGPQRVSPFMIPKLMVNAASGNVSVHWKLKGPNSAVATACASATNAIGDAFKLIQGDMADVMVTGGSEAAITPMGLSGFARMQALSTRNDNPQGASRPFDKGRDGFVMAEGAGVVVLEELEFARARGATILAEVLGYGMSADGSHMTSPDPEGRGAARAMAGALRDGKLTADQIQYINAHGTSTPQGDKAETIAIKTVYGDHAKKLCVSSTKSAIGHQLGASGGVEFVVSVQTLLDQVVPPTINLEDPDDECDLDYVPNKARSLKVDRVMSNSFGFGGHNACLVLGKAPE</sequence>
<evidence type="ECO:0000259" key="14">
    <source>
        <dbReference type="PROSITE" id="PS52004"/>
    </source>
</evidence>
<dbReference type="Pfam" id="PF00109">
    <property type="entry name" value="ketoacyl-synt"/>
    <property type="match status" value="1"/>
</dbReference>
<dbReference type="InterPro" id="IPR014030">
    <property type="entry name" value="Ketoacyl_synth_N"/>
</dbReference>
<dbReference type="AlphaFoldDB" id="A0A517SCV5"/>
<evidence type="ECO:0000256" key="4">
    <source>
        <dbReference type="ARBA" id="ARBA00014657"/>
    </source>
</evidence>
<dbReference type="InterPro" id="IPR017568">
    <property type="entry name" value="3-oxoacyl-ACP_synth-2"/>
</dbReference>
<dbReference type="InParanoid" id="A0A517SCV5"/>
<dbReference type="InterPro" id="IPR018201">
    <property type="entry name" value="Ketoacyl_synth_AS"/>
</dbReference>
<comment type="catalytic activity">
    <reaction evidence="11">
        <text>(9Z)-hexadecenoyl-[ACP] + malonyl-[ACP] + H(+) = 3-oxo-(11Z)-octadecenoyl-[ACP] + holo-[ACP] + CO2</text>
        <dbReference type="Rhea" id="RHEA:55040"/>
        <dbReference type="Rhea" id="RHEA-COMP:9623"/>
        <dbReference type="Rhea" id="RHEA-COMP:9685"/>
        <dbReference type="Rhea" id="RHEA-COMP:10800"/>
        <dbReference type="Rhea" id="RHEA-COMP:14074"/>
        <dbReference type="ChEBI" id="CHEBI:15378"/>
        <dbReference type="ChEBI" id="CHEBI:16526"/>
        <dbReference type="ChEBI" id="CHEBI:64479"/>
        <dbReference type="ChEBI" id="CHEBI:78449"/>
        <dbReference type="ChEBI" id="CHEBI:83989"/>
        <dbReference type="ChEBI" id="CHEBI:138538"/>
        <dbReference type="EC" id="2.3.1.179"/>
    </reaction>
</comment>
<dbReference type="Proteomes" id="UP000315700">
    <property type="component" value="Chromosome"/>
</dbReference>
<dbReference type="InterPro" id="IPR016039">
    <property type="entry name" value="Thiolase-like"/>
</dbReference>
<dbReference type="UniPathway" id="UPA00094"/>
<dbReference type="PROSITE" id="PS51257">
    <property type="entry name" value="PROKAR_LIPOPROTEIN"/>
    <property type="match status" value="1"/>
</dbReference>
<feature type="domain" description="Ketosynthase family 3 (KS3)" evidence="14">
    <location>
        <begin position="2"/>
        <end position="412"/>
    </location>
</feature>
<evidence type="ECO:0000256" key="3">
    <source>
        <dbReference type="ARBA" id="ARBA00012356"/>
    </source>
</evidence>
<dbReference type="GO" id="GO:0005829">
    <property type="term" value="C:cytosol"/>
    <property type="evidence" value="ECO:0007669"/>
    <property type="project" value="TreeGrafter"/>
</dbReference>
<reference evidence="15 16" key="1">
    <citation type="submission" date="2019-02" db="EMBL/GenBank/DDBJ databases">
        <title>Deep-cultivation of Planctomycetes and their phenomic and genomic characterization uncovers novel biology.</title>
        <authorList>
            <person name="Wiegand S."/>
            <person name="Jogler M."/>
            <person name="Boedeker C."/>
            <person name="Pinto D."/>
            <person name="Vollmers J."/>
            <person name="Rivas-Marin E."/>
            <person name="Kohn T."/>
            <person name="Peeters S.H."/>
            <person name="Heuer A."/>
            <person name="Rast P."/>
            <person name="Oberbeckmann S."/>
            <person name="Bunk B."/>
            <person name="Jeske O."/>
            <person name="Meyerdierks A."/>
            <person name="Storesund J.E."/>
            <person name="Kallscheuer N."/>
            <person name="Luecker S."/>
            <person name="Lage O.M."/>
            <person name="Pohl T."/>
            <person name="Merkel B.J."/>
            <person name="Hornburger P."/>
            <person name="Mueller R.-W."/>
            <person name="Bruemmer F."/>
            <person name="Labrenz M."/>
            <person name="Spormann A.M."/>
            <person name="Op den Camp H."/>
            <person name="Overmann J."/>
            <person name="Amann R."/>
            <person name="Jetten M.S.M."/>
            <person name="Mascher T."/>
            <person name="Medema M.H."/>
            <person name="Devos D.P."/>
            <person name="Kaster A.-K."/>
            <person name="Ovreas L."/>
            <person name="Rohde M."/>
            <person name="Galperin M.Y."/>
            <person name="Jogler C."/>
        </authorList>
    </citation>
    <scope>NUCLEOTIDE SEQUENCE [LARGE SCALE GENOMIC DNA]</scope>
    <source>
        <strain evidence="15 16">Pan44</strain>
    </source>
</reference>
<evidence type="ECO:0000313" key="16">
    <source>
        <dbReference type="Proteomes" id="UP000315700"/>
    </source>
</evidence>
<dbReference type="OrthoDB" id="292158at2"/>
<evidence type="ECO:0000256" key="10">
    <source>
        <dbReference type="ARBA" id="ARBA00023315"/>
    </source>
</evidence>
<dbReference type="Pfam" id="PF02801">
    <property type="entry name" value="Ketoacyl-synt_C"/>
    <property type="match status" value="1"/>
</dbReference>
<feature type="active site" description="For beta-ketoacyl synthase activity" evidence="12">
    <location>
        <position position="165"/>
    </location>
</feature>
<proteinExistence type="inferred from homology"/>
<organism evidence="15 16">
    <name type="scientific">Caulifigura coniformis</name>
    <dbReference type="NCBI Taxonomy" id="2527983"/>
    <lineage>
        <taxon>Bacteria</taxon>
        <taxon>Pseudomonadati</taxon>
        <taxon>Planctomycetota</taxon>
        <taxon>Planctomycetia</taxon>
        <taxon>Planctomycetales</taxon>
        <taxon>Planctomycetaceae</taxon>
        <taxon>Caulifigura</taxon>
    </lineage>
</organism>
<comment type="function">
    <text evidence="11">Involved in the type II fatty acid elongation cycle. Catalyzes the elongation of a wide range of acyl-ACP by the addition of two carbons from malonyl-ACP to an acyl acceptor. Can efficiently catalyze the conversion of palmitoleoyl-ACP (cis-hexadec-9-enoyl-ACP) to cis-vaccenoyl-ACP (cis-octadec-11-enoyl-ACP), an essential step in the thermal regulation of fatty acid composition.</text>
</comment>
<evidence type="ECO:0000256" key="2">
    <source>
        <dbReference type="ARBA" id="ARBA00008467"/>
    </source>
</evidence>
<evidence type="ECO:0000256" key="12">
    <source>
        <dbReference type="PIRSR" id="PIRSR000447-1"/>
    </source>
</evidence>
<evidence type="ECO:0000256" key="5">
    <source>
        <dbReference type="ARBA" id="ARBA00022516"/>
    </source>
</evidence>
<keyword evidence="6 11" id="KW-0808">Transferase</keyword>
<keyword evidence="7" id="KW-0276">Fatty acid metabolism</keyword>
<keyword evidence="5 11" id="KW-0444">Lipid biosynthesis</keyword>
<name>A0A517SCV5_9PLAN</name>
<evidence type="ECO:0000256" key="9">
    <source>
        <dbReference type="ARBA" id="ARBA00023160"/>
    </source>
</evidence>
<evidence type="ECO:0000313" key="15">
    <source>
        <dbReference type="EMBL" id="QDT53935.1"/>
    </source>
</evidence>
<dbReference type="CDD" id="cd00834">
    <property type="entry name" value="KAS_I_II"/>
    <property type="match status" value="1"/>
</dbReference>
<gene>
    <name evidence="15" type="primary">fabF_4</name>
    <name evidence="15" type="ORF">Pan44_19620</name>
</gene>
<evidence type="ECO:0000256" key="7">
    <source>
        <dbReference type="ARBA" id="ARBA00022832"/>
    </source>
</evidence>
<dbReference type="PROSITE" id="PS00606">
    <property type="entry name" value="KS3_1"/>
    <property type="match status" value="1"/>
</dbReference>
<keyword evidence="16" id="KW-1185">Reference proteome</keyword>
<evidence type="ECO:0000256" key="8">
    <source>
        <dbReference type="ARBA" id="ARBA00023098"/>
    </source>
</evidence>
<keyword evidence="8" id="KW-0443">Lipid metabolism</keyword>
<dbReference type="FunCoup" id="A0A517SCV5">
    <property type="interactions" value="558"/>
</dbReference>
<dbReference type="NCBIfam" id="NF005589">
    <property type="entry name" value="PRK07314.1"/>
    <property type="match status" value="1"/>
</dbReference>
<dbReference type="EC" id="2.3.1.179" evidence="3 11"/>
<dbReference type="SUPFAM" id="SSF53901">
    <property type="entry name" value="Thiolase-like"/>
    <property type="match status" value="2"/>
</dbReference>
<dbReference type="InterPro" id="IPR014031">
    <property type="entry name" value="Ketoacyl_synth_C"/>
</dbReference>
<dbReference type="KEGG" id="ccos:Pan44_19620"/>
<dbReference type="PANTHER" id="PTHR11712:SF336">
    <property type="entry name" value="3-OXOACYL-[ACYL-CARRIER-PROTEIN] SYNTHASE, MITOCHONDRIAL"/>
    <property type="match status" value="1"/>
</dbReference>
<dbReference type="SMART" id="SM00825">
    <property type="entry name" value="PKS_KS"/>
    <property type="match status" value="1"/>
</dbReference>
<dbReference type="FunFam" id="3.40.47.10:FF:000009">
    <property type="entry name" value="3-oxoacyl-[acyl-carrier-protein] synthase 2"/>
    <property type="match status" value="1"/>
</dbReference>
<keyword evidence="9 11" id="KW-0275">Fatty acid biosynthesis</keyword>
<dbReference type="GO" id="GO:0006633">
    <property type="term" value="P:fatty acid biosynthetic process"/>
    <property type="evidence" value="ECO:0007669"/>
    <property type="project" value="UniProtKB-UniRule"/>
</dbReference>
<dbReference type="PANTHER" id="PTHR11712">
    <property type="entry name" value="POLYKETIDE SYNTHASE-RELATED"/>
    <property type="match status" value="1"/>
</dbReference>
<evidence type="ECO:0000256" key="1">
    <source>
        <dbReference type="ARBA" id="ARBA00005194"/>
    </source>
</evidence>
<keyword evidence="10 11" id="KW-0012">Acyltransferase</keyword>
<dbReference type="PROSITE" id="PS52004">
    <property type="entry name" value="KS3_2"/>
    <property type="match status" value="1"/>
</dbReference>
<evidence type="ECO:0000256" key="11">
    <source>
        <dbReference type="PIRNR" id="PIRNR000447"/>
    </source>
</evidence>
<protein>
    <recommendedName>
        <fullName evidence="4 11">3-oxoacyl-[acyl-carrier-protein] synthase 2</fullName>
        <ecNumber evidence="3 11">2.3.1.179</ecNumber>
    </recommendedName>
</protein>
<accession>A0A517SCV5</accession>
<evidence type="ECO:0000256" key="6">
    <source>
        <dbReference type="ARBA" id="ARBA00022679"/>
    </source>
</evidence>
<dbReference type="PIRSF" id="PIRSF000447">
    <property type="entry name" value="KAS_II"/>
    <property type="match status" value="1"/>
</dbReference>
<evidence type="ECO:0000256" key="13">
    <source>
        <dbReference type="RuleBase" id="RU003694"/>
    </source>
</evidence>
<comment type="catalytic activity">
    <reaction evidence="11">
        <text>a fatty acyl-[ACP] + malonyl-[ACP] + H(+) = a 3-oxoacyl-[ACP] + holo-[ACP] + CO2</text>
        <dbReference type="Rhea" id="RHEA:22836"/>
        <dbReference type="Rhea" id="RHEA-COMP:9623"/>
        <dbReference type="Rhea" id="RHEA-COMP:9685"/>
        <dbReference type="Rhea" id="RHEA-COMP:9916"/>
        <dbReference type="Rhea" id="RHEA-COMP:14125"/>
        <dbReference type="ChEBI" id="CHEBI:15378"/>
        <dbReference type="ChEBI" id="CHEBI:16526"/>
        <dbReference type="ChEBI" id="CHEBI:64479"/>
        <dbReference type="ChEBI" id="CHEBI:78449"/>
        <dbReference type="ChEBI" id="CHEBI:78776"/>
        <dbReference type="ChEBI" id="CHEBI:138651"/>
    </reaction>
</comment>
<dbReference type="EMBL" id="CP036271">
    <property type="protein sequence ID" value="QDT53935.1"/>
    <property type="molecule type" value="Genomic_DNA"/>
</dbReference>
<dbReference type="InterPro" id="IPR000794">
    <property type="entry name" value="Beta-ketoacyl_synthase"/>
</dbReference>
<comment type="pathway">
    <text evidence="1 11">Lipid metabolism; fatty acid biosynthesis.</text>
</comment>
<comment type="similarity">
    <text evidence="2 11 13">Belongs to the thiolase-like superfamily. Beta-ketoacyl-ACP synthases family.</text>
</comment>
<dbReference type="InterPro" id="IPR020841">
    <property type="entry name" value="PKS_Beta-ketoAc_synthase_dom"/>
</dbReference>
<dbReference type="GO" id="GO:0004315">
    <property type="term" value="F:3-oxoacyl-[acyl-carrier-protein] synthase activity"/>
    <property type="evidence" value="ECO:0007669"/>
    <property type="project" value="UniProtKB-UniRule"/>
</dbReference>
<dbReference type="NCBIfam" id="TIGR03150">
    <property type="entry name" value="fabF"/>
    <property type="match status" value="1"/>
</dbReference>